<evidence type="ECO:0000256" key="2">
    <source>
        <dbReference type="SAM" id="MobiDB-lite"/>
    </source>
</evidence>
<feature type="transmembrane region" description="Helical" evidence="3">
    <location>
        <begin position="268"/>
        <end position="289"/>
    </location>
</feature>
<keyword evidence="3" id="KW-0472">Membrane</keyword>
<dbReference type="Pfam" id="PF14703">
    <property type="entry name" value="PHM7_cyt"/>
    <property type="match status" value="1"/>
</dbReference>
<dbReference type="PANTHER" id="PTHR13018:SF5">
    <property type="entry name" value="RE44586P"/>
    <property type="match status" value="1"/>
</dbReference>
<keyword evidence="7" id="KW-1185">Reference proteome</keyword>
<dbReference type="GO" id="GO:0005886">
    <property type="term" value="C:plasma membrane"/>
    <property type="evidence" value="ECO:0007669"/>
    <property type="project" value="TreeGrafter"/>
</dbReference>
<dbReference type="EMBL" id="LGRX02001111">
    <property type="protein sequence ID" value="KAK3286848.1"/>
    <property type="molecule type" value="Genomic_DNA"/>
</dbReference>
<feature type="transmembrane region" description="Helical" evidence="3">
    <location>
        <begin position="509"/>
        <end position="533"/>
    </location>
</feature>
<name>A0AAE0LIW5_9CHLO</name>
<feature type="domain" description="CSC1/OSCA1-like cytosolic" evidence="5">
    <location>
        <begin position="109"/>
        <end position="249"/>
    </location>
</feature>
<gene>
    <name evidence="6" type="ORF">CYMTET_5619</name>
</gene>
<feature type="transmembrane region" description="Helical" evidence="3">
    <location>
        <begin position="459"/>
        <end position="489"/>
    </location>
</feature>
<feature type="coiled-coil region" evidence="1">
    <location>
        <begin position="180"/>
        <end position="207"/>
    </location>
</feature>
<evidence type="ECO:0000259" key="4">
    <source>
        <dbReference type="Pfam" id="PF02714"/>
    </source>
</evidence>
<keyword evidence="3" id="KW-1133">Transmembrane helix</keyword>
<dbReference type="AlphaFoldDB" id="A0AAE0LIW5"/>
<keyword evidence="1" id="KW-0175">Coiled coil</keyword>
<dbReference type="InterPro" id="IPR003864">
    <property type="entry name" value="CSC1/OSCA1-like_7TM"/>
</dbReference>
<evidence type="ECO:0000313" key="6">
    <source>
        <dbReference type="EMBL" id="KAK3286848.1"/>
    </source>
</evidence>
<evidence type="ECO:0000256" key="3">
    <source>
        <dbReference type="SAM" id="Phobius"/>
    </source>
</evidence>
<feature type="compositionally biased region" description="Polar residues" evidence="2">
    <location>
        <begin position="617"/>
        <end position="626"/>
    </location>
</feature>
<dbReference type="InterPro" id="IPR045122">
    <property type="entry name" value="Csc1-like"/>
</dbReference>
<keyword evidence="3" id="KW-0812">Transmembrane</keyword>
<evidence type="ECO:0000259" key="5">
    <source>
        <dbReference type="Pfam" id="PF14703"/>
    </source>
</evidence>
<dbReference type="PANTHER" id="PTHR13018">
    <property type="entry name" value="PROBABLE MEMBRANE PROTEIN DUF221-RELATED"/>
    <property type="match status" value="1"/>
</dbReference>
<feature type="region of interest" description="Disordered" evidence="2">
    <location>
        <begin position="617"/>
        <end position="640"/>
    </location>
</feature>
<evidence type="ECO:0000313" key="7">
    <source>
        <dbReference type="Proteomes" id="UP001190700"/>
    </source>
</evidence>
<dbReference type="Proteomes" id="UP001190700">
    <property type="component" value="Unassembled WGS sequence"/>
</dbReference>
<proteinExistence type="predicted"/>
<evidence type="ECO:0000256" key="1">
    <source>
        <dbReference type="SAM" id="Coils"/>
    </source>
</evidence>
<feature type="transmembrane region" description="Helical" evidence="3">
    <location>
        <begin position="356"/>
        <end position="375"/>
    </location>
</feature>
<feature type="transmembrane region" description="Helical" evidence="3">
    <location>
        <begin position="12"/>
        <end position="30"/>
    </location>
</feature>
<dbReference type="InterPro" id="IPR027815">
    <property type="entry name" value="CSC1/OSCA1-like_cyt"/>
</dbReference>
<feature type="transmembrane region" description="Helical" evidence="3">
    <location>
        <begin position="315"/>
        <end position="335"/>
    </location>
</feature>
<feature type="domain" description="CSC1/OSCA1-like 7TM region" evidence="4">
    <location>
        <begin position="263"/>
        <end position="532"/>
    </location>
</feature>
<reference evidence="6 7" key="1">
    <citation type="journal article" date="2015" name="Genome Biol. Evol.">
        <title>Comparative Genomics of a Bacterivorous Green Alga Reveals Evolutionary Causalities and Consequences of Phago-Mixotrophic Mode of Nutrition.</title>
        <authorList>
            <person name="Burns J.A."/>
            <person name="Paasch A."/>
            <person name="Narechania A."/>
            <person name="Kim E."/>
        </authorList>
    </citation>
    <scope>NUCLEOTIDE SEQUENCE [LARGE SCALE GENOMIC DNA]</scope>
    <source>
        <strain evidence="6 7">PLY_AMNH</strain>
    </source>
</reference>
<dbReference type="GO" id="GO:0005227">
    <property type="term" value="F:calcium-activated cation channel activity"/>
    <property type="evidence" value="ECO:0007669"/>
    <property type="project" value="InterPro"/>
</dbReference>
<dbReference type="Pfam" id="PF02714">
    <property type="entry name" value="RSN1_7TM"/>
    <property type="match status" value="1"/>
</dbReference>
<organism evidence="6 7">
    <name type="scientific">Cymbomonas tetramitiformis</name>
    <dbReference type="NCBI Taxonomy" id="36881"/>
    <lineage>
        <taxon>Eukaryota</taxon>
        <taxon>Viridiplantae</taxon>
        <taxon>Chlorophyta</taxon>
        <taxon>Pyramimonadophyceae</taxon>
        <taxon>Pyramimonadales</taxon>
        <taxon>Pyramimonadaceae</taxon>
        <taxon>Cymbomonas</taxon>
    </lineage>
</organism>
<protein>
    <submittedName>
        <fullName evidence="6">Uncharacterized protein</fullName>
    </submittedName>
</protein>
<sequence length="1032" mass="114542">MAHLVRESKLLWVHLLTSWAFTFITLKLLLFHTERLLRLRIEFLYLQDEREPAVQHYSVLVTDLPAPEETQALTRLARAAQQITTTLGADRVLEAVGVNHQAVNVGATESEVRALFEAVHPGAVQSCVMVPQAPDVKAAWQRVLTLRSAIADSADGDAPAGCWKMLLWQRPPTKGILDATNQAEVELEVMERDLEELQDVAANRRAHTAFVTFNSRAVASIASSDLAYTPNGHAWKVAPAPAPDMVLWEALRLVWWQRHLRNAASAGLMTWGVIFFMIPVTFVSTLTTADSLKKRVHFLKPVVDIPLVRSFLEGYMPAVVLACFMMVLPSILRRLSIWEAASTSKQQLQLVTSTKYYFILVFNVFLGSVLTQSIFRDFENIIHHFSFADLVEKLGVYVPSTSVFFATYTAFRALNSLPLELLQIGPLICHYLCCCSPRPDHQPSHLSMPYDVHVPATSLVLLLGLVYCVVAPLVIPFVLLYFAVGRVVWHYQLEHTYCSGTKADSEGRLWMHMVGHCHVGLVVAQLTLIGIFFLKLSPIVTLMMPLPFITLYSYMNFRIRFAKAFDTIPLSSTVLDKTRTSAPEFDAMDYQPPYMHRPLSPGITFAGTYSPSGLTQGAFSESTTPPVLSPPDPTADDDDTVKADRQHYIDQVKLVMDVRKENRYRAWGKALRMSVLGDKNKRFEAVPKDIDKLGKLVVALKTEFLSAGLDVSSFEFEHPTRVIEAVNELAYDTLAELIESAGSQAEIFFESTGSSTERDGRRAILDLIKGRVPPGVRQSHQEEHAALRHPANPRPLLATEHRLVRENWALDWRPTEQTWKQQLFDRLGPEFYRAVLDRYPMPSDLAAQQQADLGGETWTAPFAAALATGDDIKHDPALKAILDKIAVLEHFIRGGCKGPLTPAMKKAALGPRGGLNGYRAGASKEGRPPVGFDKAEMRALPHCKRCAYNGDGEKYHPWRDCPHGGAQAKHTGTAAAFCCPLDGEDTQAMTLAQCETAFGDLAFGYEGSTGGGICGVATIAPAPPMERTPWHD</sequence>
<accession>A0AAE0LIW5</accession>
<comment type="caution">
    <text evidence="6">The sequence shown here is derived from an EMBL/GenBank/DDBJ whole genome shotgun (WGS) entry which is preliminary data.</text>
</comment>